<dbReference type="AlphaFoldDB" id="A0A9N9RVL5"/>
<reference evidence="3" key="1">
    <citation type="submission" date="2022-01" db="EMBL/GenBank/DDBJ databases">
        <authorList>
            <person name="King R."/>
        </authorList>
    </citation>
    <scope>NUCLEOTIDE SEQUENCE</scope>
</reference>
<dbReference type="Proteomes" id="UP001153620">
    <property type="component" value="Chromosome 2"/>
</dbReference>
<protein>
    <submittedName>
        <fullName evidence="3">Uncharacterized protein</fullName>
    </submittedName>
</protein>
<name>A0A9N9RVL5_9DIPT</name>
<dbReference type="EMBL" id="OU895878">
    <property type="protein sequence ID" value="CAG9803661.1"/>
    <property type="molecule type" value="Genomic_DNA"/>
</dbReference>
<proteinExistence type="predicted"/>
<feature type="region of interest" description="Disordered" evidence="1">
    <location>
        <begin position="133"/>
        <end position="153"/>
    </location>
</feature>
<evidence type="ECO:0000313" key="3">
    <source>
        <dbReference type="EMBL" id="CAG9803661.1"/>
    </source>
</evidence>
<feature type="chain" id="PRO_5040399243" evidence="2">
    <location>
        <begin position="18"/>
        <end position="181"/>
    </location>
</feature>
<feature type="signal peptide" evidence="2">
    <location>
        <begin position="1"/>
        <end position="17"/>
    </location>
</feature>
<evidence type="ECO:0000313" key="4">
    <source>
        <dbReference type="Proteomes" id="UP001153620"/>
    </source>
</evidence>
<organism evidence="3 4">
    <name type="scientific">Chironomus riparius</name>
    <dbReference type="NCBI Taxonomy" id="315576"/>
    <lineage>
        <taxon>Eukaryota</taxon>
        <taxon>Metazoa</taxon>
        <taxon>Ecdysozoa</taxon>
        <taxon>Arthropoda</taxon>
        <taxon>Hexapoda</taxon>
        <taxon>Insecta</taxon>
        <taxon>Pterygota</taxon>
        <taxon>Neoptera</taxon>
        <taxon>Endopterygota</taxon>
        <taxon>Diptera</taxon>
        <taxon>Nematocera</taxon>
        <taxon>Chironomoidea</taxon>
        <taxon>Chironomidae</taxon>
        <taxon>Chironominae</taxon>
        <taxon>Chironomus</taxon>
    </lineage>
</organism>
<evidence type="ECO:0000256" key="2">
    <source>
        <dbReference type="SAM" id="SignalP"/>
    </source>
</evidence>
<feature type="compositionally biased region" description="Low complexity" evidence="1">
    <location>
        <begin position="138"/>
        <end position="149"/>
    </location>
</feature>
<sequence length="181" mass="19868">MKIEIIILALFSVSVYGQTCPNCPPPVFPPDCGTPDCTLPENHQNHALFAHPDPNYFWQCMPWNATLAWVAMARPCACGTVFNPNVSPPRCTFYSDRTWRVQCNWTNPPIFRPCDPWCPDCDGDGGEIVVPTTVTQGPPITTPETTTTPGPNPTPPSCNCPCIPCIWWPCIPCNPCGCNSS</sequence>
<gene>
    <name evidence="3" type="ORF">CHIRRI_LOCUS6559</name>
</gene>
<evidence type="ECO:0000256" key="1">
    <source>
        <dbReference type="SAM" id="MobiDB-lite"/>
    </source>
</evidence>
<keyword evidence="2" id="KW-0732">Signal</keyword>
<accession>A0A9N9RVL5</accession>
<reference evidence="3" key="2">
    <citation type="submission" date="2022-10" db="EMBL/GenBank/DDBJ databases">
        <authorList>
            <consortium name="ENA_rothamsted_submissions"/>
            <consortium name="culmorum"/>
            <person name="King R."/>
        </authorList>
    </citation>
    <scope>NUCLEOTIDE SEQUENCE</scope>
</reference>
<keyword evidence="4" id="KW-1185">Reference proteome</keyword>